<keyword evidence="10" id="KW-1185">Reference proteome</keyword>
<dbReference type="Pfam" id="PF08240">
    <property type="entry name" value="ADH_N"/>
    <property type="match status" value="1"/>
</dbReference>
<evidence type="ECO:0000256" key="5">
    <source>
        <dbReference type="ARBA" id="ARBA00024074"/>
    </source>
</evidence>
<evidence type="ECO:0000256" key="4">
    <source>
        <dbReference type="ARBA" id="ARBA00023002"/>
    </source>
</evidence>
<dbReference type="SMART" id="SM00829">
    <property type="entry name" value="PKS_ER"/>
    <property type="match status" value="1"/>
</dbReference>
<dbReference type="InterPro" id="IPR013149">
    <property type="entry name" value="ADH-like_C"/>
</dbReference>
<evidence type="ECO:0000313" key="10">
    <source>
        <dbReference type="Proteomes" id="UP001151002"/>
    </source>
</evidence>
<dbReference type="RefSeq" id="WP_267565172.1">
    <property type="nucleotide sequence ID" value="NZ_JAPNTZ010000008.1"/>
</dbReference>
<sequence length="335" mass="35270">MKVRAFAAHEAGAVLQPFQYEAGPLGRLEVDVRVTHCGVCHSDLGLIDDEFGQARYPVVAGHEAVGVVEAVGADVDPADLPVGTRVGVGAIAGSCFRCEWCLRGQHQFCPERDDTVLRGSRGGFAEYVRASDWRHVYPIPDAIGSAEAAPMLCAGTTVFAQLVRHKLSPTDRVAVVGVGGLGHLALQFAAAWGCHVTAISSSRAKEDDASRFGAAEVIVGGAFDGHEQEFDFILSTVSADLPWDEYLGLLKPAGVLSVVGVPPGKIEVGAMALLPQAKTLVGGVPGSVDDTRMMLAFAARHGVRPVVETFAMAESAAALDRVRKGSARYRVVLGM</sequence>
<organism evidence="9 10">
    <name type="scientific">Paractinoplanes pyxinae</name>
    <dbReference type="NCBI Taxonomy" id="2997416"/>
    <lineage>
        <taxon>Bacteria</taxon>
        <taxon>Bacillati</taxon>
        <taxon>Actinomycetota</taxon>
        <taxon>Actinomycetes</taxon>
        <taxon>Micromonosporales</taxon>
        <taxon>Micromonosporaceae</taxon>
        <taxon>Paractinoplanes</taxon>
    </lineage>
</organism>
<comment type="caution">
    <text evidence="9">The sequence shown here is derived from an EMBL/GenBank/DDBJ whole genome shotgun (WGS) entry which is preliminary data.</text>
</comment>
<evidence type="ECO:0000256" key="1">
    <source>
        <dbReference type="ARBA" id="ARBA00001947"/>
    </source>
</evidence>
<accession>A0ABT4B2V9</accession>
<evidence type="ECO:0000256" key="2">
    <source>
        <dbReference type="ARBA" id="ARBA00022723"/>
    </source>
</evidence>
<gene>
    <name evidence="9" type="ORF">OWR29_22805</name>
</gene>
<comment type="similarity">
    <text evidence="7">Belongs to the zinc-containing alcohol dehydrogenase family.</text>
</comment>
<dbReference type="InterPro" id="IPR036291">
    <property type="entry name" value="NAD(P)-bd_dom_sf"/>
</dbReference>
<dbReference type="InterPro" id="IPR020843">
    <property type="entry name" value="ER"/>
</dbReference>
<dbReference type="CDD" id="cd05283">
    <property type="entry name" value="CAD1"/>
    <property type="match status" value="1"/>
</dbReference>
<dbReference type="Gene3D" id="3.90.180.10">
    <property type="entry name" value="Medium-chain alcohol dehydrogenases, catalytic domain"/>
    <property type="match status" value="1"/>
</dbReference>
<dbReference type="InterPro" id="IPR011032">
    <property type="entry name" value="GroES-like_sf"/>
</dbReference>
<name>A0ABT4B2V9_9ACTN</name>
<dbReference type="InterPro" id="IPR013154">
    <property type="entry name" value="ADH-like_N"/>
</dbReference>
<feature type="domain" description="Enoyl reductase (ER)" evidence="8">
    <location>
        <begin position="12"/>
        <end position="333"/>
    </location>
</feature>
<keyword evidence="3 7" id="KW-0862">Zinc</keyword>
<comment type="cofactor">
    <cofactor evidence="1 7">
        <name>Zn(2+)</name>
        <dbReference type="ChEBI" id="CHEBI:29105"/>
    </cofactor>
</comment>
<keyword evidence="2 7" id="KW-0479">Metal-binding</keyword>
<dbReference type="SUPFAM" id="SSF50129">
    <property type="entry name" value="GroES-like"/>
    <property type="match status" value="1"/>
</dbReference>
<evidence type="ECO:0000256" key="3">
    <source>
        <dbReference type="ARBA" id="ARBA00022833"/>
    </source>
</evidence>
<keyword evidence="4" id="KW-0560">Oxidoreductase</keyword>
<dbReference type="InterPro" id="IPR047109">
    <property type="entry name" value="CAD-like"/>
</dbReference>
<dbReference type="Proteomes" id="UP001151002">
    <property type="component" value="Unassembled WGS sequence"/>
</dbReference>
<dbReference type="PANTHER" id="PTHR42683">
    <property type="entry name" value="ALDEHYDE REDUCTASE"/>
    <property type="match status" value="1"/>
</dbReference>
<protein>
    <recommendedName>
        <fullName evidence="5">alcohol dehydrogenase (NADP(+))</fullName>
        <ecNumber evidence="5">1.1.1.2</ecNumber>
    </recommendedName>
</protein>
<dbReference type="Gene3D" id="3.40.50.720">
    <property type="entry name" value="NAD(P)-binding Rossmann-like Domain"/>
    <property type="match status" value="1"/>
</dbReference>
<proteinExistence type="inferred from homology"/>
<dbReference type="EMBL" id="JAPNTZ010000008">
    <property type="protein sequence ID" value="MCY1140838.1"/>
    <property type="molecule type" value="Genomic_DNA"/>
</dbReference>
<dbReference type="SUPFAM" id="SSF51735">
    <property type="entry name" value="NAD(P)-binding Rossmann-fold domains"/>
    <property type="match status" value="1"/>
</dbReference>
<comment type="catalytic activity">
    <reaction evidence="6">
        <text>a primary alcohol + NADP(+) = an aldehyde + NADPH + H(+)</text>
        <dbReference type="Rhea" id="RHEA:15937"/>
        <dbReference type="ChEBI" id="CHEBI:15378"/>
        <dbReference type="ChEBI" id="CHEBI:15734"/>
        <dbReference type="ChEBI" id="CHEBI:17478"/>
        <dbReference type="ChEBI" id="CHEBI:57783"/>
        <dbReference type="ChEBI" id="CHEBI:58349"/>
        <dbReference type="EC" id="1.1.1.2"/>
    </reaction>
</comment>
<evidence type="ECO:0000256" key="6">
    <source>
        <dbReference type="ARBA" id="ARBA00048262"/>
    </source>
</evidence>
<evidence type="ECO:0000259" key="8">
    <source>
        <dbReference type="SMART" id="SM00829"/>
    </source>
</evidence>
<dbReference type="InterPro" id="IPR002328">
    <property type="entry name" value="ADH_Zn_CS"/>
</dbReference>
<evidence type="ECO:0000256" key="7">
    <source>
        <dbReference type="RuleBase" id="RU361277"/>
    </source>
</evidence>
<dbReference type="PROSITE" id="PS00059">
    <property type="entry name" value="ADH_ZINC"/>
    <property type="match status" value="1"/>
</dbReference>
<dbReference type="EC" id="1.1.1.2" evidence="5"/>
<reference evidence="9" key="1">
    <citation type="submission" date="2022-11" db="EMBL/GenBank/DDBJ databases">
        <authorList>
            <person name="Somphong A."/>
            <person name="Phongsopitanun W."/>
        </authorList>
    </citation>
    <scope>NUCLEOTIDE SEQUENCE</scope>
    <source>
        <strain evidence="9">Pm04-4</strain>
    </source>
</reference>
<evidence type="ECO:0000313" key="9">
    <source>
        <dbReference type="EMBL" id="MCY1140838.1"/>
    </source>
</evidence>
<dbReference type="Pfam" id="PF00107">
    <property type="entry name" value="ADH_zinc_N"/>
    <property type="match status" value="1"/>
</dbReference>